<dbReference type="InterPro" id="IPR001647">
    <property type="entry name" value="HTH_TetR"/>
</dbReference>
<keyword evidence="1" id="KW-0805">Transcription regulation</keyword>
<dbReference type="PANTHER" id="PTHR30055">
    <property type="entry name" value="HTH-TYPE TRANSCRIPTIONAL REGULATOR RUTR"/>
    <property type="match status" value="1"/>
</dbReference>
<evidence type="ECO:0000256" key="5">
    <source>
        <dbReference type="SAM" id="MobiDB-lite"/>
    </source>
</evidence>
<evidence type="ECO:0000256" key="3">
    <source>
        <dbReference type="ARBA" id="ARBA00023163"/>
    </source>
</evidence>
<dbReference type="STRING" id="156980.SAMN04489745_0649"/>
<dbReference type="Gene3D" id="1.10.10.60">
    <property type="entry name" value="Homeodomain-like"/>
    <property type="match status" value="1"/>
</dbReference>
<sequence length="223" mass="24132">MDSTTFLDGTPPDHPHGGSAEEKTSRRELNKQATRAAIIEAAVNLLSENGLGNFTAEDLADAVGISRRTFFNYFPSPEAALAATVQNFLDGAIGEFRQRPADETILDSAIAAVMALVEPGSLSRMARMCLLTENQPQVQRWQLMAWDDATSKLSAAAVERLGTKADPFFVRTMVGAIIGAGKAATEFWLEHEAPRSGQVTDADSMVLRNLITQALQHLRNGFA</sequence>
<evidence type="ECO:0000259" key="6">
    <source>
        <dbReference type="PROSITE" id="PS50977"/>
    </source>
</evidence>
<proteinExistence type="predicted"/>
<dbReference type="Pfam" id="PF17754">
    <property type="entry name" value="TetR_C_14"/>
    <property type="match status" value="1"/>
</dbReference>
<dbReference type="RefSeq" id="WP_066213958.1">
    <property type="nucleotide sequence ID" value="NZ_FNSN01000003.1"/>
</dbReference>
<dbReference type="InterPro" id="IPR050109">
    <property type="entry name" value="HTH-type_TetR-like_transc_reg"/>
</dbReference>
<dbReference type="InterPro" id="IPR009057">
    <property type="entry name" value="Homeodomain-like_sf"/>
</dbReference>
<organism evidence="7 8">
    <name type="scientific">Arthrobacter woluwensis</name>
    <dbReference type="NCBI Taxonomy" id="156980"/>
    <lineage>
        <taxon>Bacteria</taxon>
        <taxon>Bacillati</taxon>
        <taxon>Actinomycetota</taxon>
        <taxon>Actinomycetes</taxon>
        <taxon>Micrococcales</taxon>
        <taxon>Micrococcaceae</taxon>
        <taxon>Arthrobacter</taxon>
    </lineage>
</organism>
<dbReference type="EMBL" id="FNSN01000003">
    <property type="protein sequence ID" value="SEB57922.1"/>
    <property type="molecule type" value="Genomic_DNA"/>
</dbReference>
<dbReference type="Gene3D" id="1.10.357.10">
    <property type="entry name" value="Tetracycline Repressor, domain 2"/>
    <property type="match status" value="1"/>
</dbReference>
<accession>A0A1H4KJ24</accession>
<evidence type="ECO:0000256" key="1">
    <source>
        <dbReference type="ARBA" id="ARBA00023015"/>
    </source>
</evidence>
<feature type="domain" description="HTH tetR-type" evidence="6">
    <location>
        <begin position="32"/>
        <end position="92"/>
    </location>
</feature>
<dbReference type="Proteomes" id="UP000182652">
    <property type="component" value="Unassembled WGS sequence"/>
</dbReference>
<dbReference type="PANTHER" id="PTHR30055:SF234">
    <property type="entry name" value="HTH-TYPE TRANSCRIPTIONAL REGULATOR BETI"/>
    <property type="match status" value="1"/>
</dbReference>
<keyword evidence="8" id="KW-1185">Reference proteome</keyword>
<feature type="region of interest" description="Disordered" evidence="5">
    <location>
        <begin position="1"/>
        <end position="29"/>
    </location>
</feature>
<dbReference type="Pfam" id="PF00440">
    <property type="entry name" value="TetR_N"/>
    <property type="match status" value="1"/>
</dbReference>
<evidence type="ECO:0000256" key="2">
    <source>
        <dbReference type="ARBA" id="ARBA00023125"/>
    </source>
</evidence>
<dbReference type="AlphaFoldDB" id="A0A1H4KJ24"/>
<evidence type="ECO:0000313" key="7">
    <source>
        <dbReference type="EMBL" id="SEB57922.1"/>
    </source>
</evidence>
<dbReference type="PROSITE" id="PS50977">
    <property type="entry name" value="HTH_TETR_2"/>
    <property type="match status" value="1"/>
</dbReference>
<name>A0A1H4KJ24_9MICC</name>
<protein>
    <submittedName>
        <fullName evidence="7">DNA-binding transcriptional regulator, AcrR family</fullName>
    </submittedName>
</protein>
<dbReference type="GO" id="GO:0003700">
    <property type="term" value="F:DNA-binding transcription factor activity"/>
    <property type="evidence" value="ECO:0007669"/>
    <property type="project" value="TreeGrafter"/>
</dbReference>
<dbReference type="InterPro" id="IPR041347">
    <property type="entry name" value="MftR_C"/>
</dbReference>
<evidence type="ECO:0000256" key="4">
    <source>
        <dbReference type="PROSITE-ProRule" id="PRU00335"/>
    </source>
</evidence>
<dbReference type="PRINTS" id="PR00455">
    <property type="entry name" value="HTHTETR"/>
</dbReference>
<feature type="DNA-binding region" description="H-T-H motif" evidence="4">
    <location>
        <begin position="55"/>
        <end position="74"/>
    </location>
</feature>
<dbReference type="GO" id="GO:0000976">
    <property type="term" value="F:transcription cis-regulatory region binding"/>
    <property type="evidence" value="ECO:0007669"/>
    <property type="project" value="TreeGrafter"/>
</dbReference>
<dbReference type="SUPFAM" id="SSF46689">
    <property type="entry name" value="Homeodomain-like"/>
    <property type="match status" value="1"/>
</dbReference>
<feature type="compositionally biased region" description="Basic and acidic residues" evidence="5">
    <location>
        <begin position="11"/>
        <end position="29"/>
    </location>
</feature>
<keyword evidence="2 4" id="KW-0238">DNA-binding</keyword>
<reference evidence="7 8" key="1">
    <citation type="submission" date="2016-10" db="EMBL/GenBank/DDBJ databases">
        <authorList>
            <person name="de Groot N.N."/>
        </authorList>
    </citation>
    <scope>NUCLEOTIDE SEQUENCE [LARGE SCALE GENOMIC DNA]</scope>
    <source>
        <strain evidence="7 8">DSM 10495</strain>
    </source>
</reference>
<keyword evidence="3" id="KW-0804">Transcription</keyword>
<gene>
    <name evidence="7" type="ORF">SAMN04489745_0649</name>
</gene>
<evidence type="ECO:0000313" key="8">
    <source>
        <dbReference type="Proteomes" id="UP000182652"/>
    </source>
</evidence>